<accession>A0A8S1PAX9</accession>
<organism evidence="1 2">
    <name type="scientific">Paramecium primaurelia</name>
    <dbReference type="NCBI Taxonomy" id="5886"/>
    <lineage>
        <taxon>Eukaryota</taxon>
        <taxon>Sar</taxon>
        <taxon>Alveolata</taxon>
        <taxon>Ciliophora</taxon>
        <taxon>Intramacronucleata</taxon>
        <taxon>Oligohymenophorea</taxon>
        <taxon>Peniculida</taxon>
        <taxon>Parameciidae</taxon>
        <taxon>Paramecium</taxon>
    </lineage>
</organism>
<dbReference type="Proteomes" id="UP000688137">
    <property type="component" value="Unassembled WGS sequence"/>
</dbReference>
<dbReference type="EMBL" id="CAJJDM010000114">
    <property type="protein sequence ID" value="CAD8100054.1"/>
    <property type="molecule type" value="Genomic_DNA"/>
</dbReference>
<keyword evidence="2" id="KW-1185">Reference proteome</keyword>
<evidence type="ECO:0000313" key="1">
    <source>
        <dbReference type="EMBL" id="CAD8100054.1"/>
    </source>
</evidence>
<reference evidence="1" key="1">
    <citation type="submission" date="2021-01" db="EMBL/GenBank/DDBJ databases">
        <authorList>
            <consortium name="Genoscope - CEA"/>
            <person name="William W."/>
        </authorList>
    </citation>
    <scope>NUCLEOTIDE SEQUENCE</scope>
</reference>
<evidence type="ECO:0000313" key="2">
    <source>
        <dbReference type="Proteomes" id="UP000688137"/>
    </source>
</evidence>
<comment type="caution">
    <text evidence="1">The sequence shown here is derived from an EMBL/GenBank/DDBJ whole genome shotgun (WGS) entry which is preliminary data.</text>
</comment>
<name>A0A8S1PAX9_PARPR</name>
<proteinExistence type="predicted"/>
<sequence>MIDQTTYLFNQLANQYLKVNIEQNMIIDPEIHKILHLLQKKVRQPKLKPYQNSQFYYLINHKNSWINLHLHLSIYIQKICRQ</sequence>
<protein>
    <submittedName>
        <fullName evidence="1">Uncharacterized protein</fullName>
    </submittedName>
</protein>
<gene>
    <name evidence="1" type="ORF">PPRIM_AZ9-3.1.T1110107</name>
</gene>
<dbReference type="AlphaFoldDB" id="A0A8S1PAX9"/>